<dbReference type="InterPro" id="IPR020841">
    <property type="entry name" value="PKS_Beta-ketoAc_synthase_dom"/>
</dbReference>
<dbReference type="PANTHER" id="PTHR43775:SF20">
    <property type="entry name" value="HYBRID PKS-NRPS SYNTHETASE APDA"/>
    <property type="match status" value="1"/>
</dbReference>
<sequence>MNTAEANVPDPQIRLLLETTYEALESSGQTIVGLKGSDTAVYVGQMMADYESLMLHDPELMGKYHATDTSRAMTANRVSYFFDWRGPSMTIDTACSSSLVAVHEAVQQLRTGGSRVAIAAGVNLLLGPNPFISESKLQMLSTDGRSRMWDADAKGYARGEGIAAVVLKRLADDEADGDHIECIIRQTEINTDGKTPGITMPSATSQADLMRRCYRRAGFDPLNPVDHPQFFEAHGTGTQAGDPIEAEAISSVFFPEDQGAERNGTEQARKMLVGSIKTVVGHTEGSAGLAGLLKASLALQHGSIPPNLLFETLNPRILPFYTQLHIPTQSMAWPTLPDAKCAARERKQPASGTSLLSCMTRLSEYLHTTDDNSINARDLAHTLYARRSRLQVATAISASSIANLRGRLIEEIQDARKDVEAYFRSNTVRRDPDVPEPKVLGVFTGQGAQWA</sequence>
<dbReference type="EMBL" id="DF977470">
    <property type="protein sequence ID" value="GAW26255.1"/>
    <property type="molecule type" value="Genomic_DNA"/>
</dbReference>
<dbReference type="STRING" id="77044.A0A1S8A8K7"/>
<keyword evidence="3 4" id="KW-0808">Transferase</keyword>
<dbReference type="Gene3D" id="3.40.366.10">
    <property type="entry name" value="Malonyl-Coenzyme A Acyl Carrier Protein, domain 2"/>
    <property type="match status" value="1"/>
</dbReference>
<dbReference type="InterPro" id="IPR001227">
    <property type="entry name" value="Ac_transferase_dom_sf"/>
</dbReference>
<dbReference type="OMA" id="YHCIMSG"/>
<dbReference type="OrthoDB" id="329835at2759"/>
<dbReference type="Gene3D" id="3.30.70.3290">
    <property type="match status" value="1"/>
</dbReference>
<evidence type="ECO:0000256" key="1">
    <source>
        <dbReference type="ARBA" id="ARBA00022450"/>
    </source>
</evidence>
<dbReference type="InterPro" id="IPR018201">
    <property type="entry name" value="Ketoacyl_synth_AS"/>
</dbReference>
<organism evidence="6">
    <name type="scientific">Rosellinia necatrix</name>
    <name type="common">White root-rot fungus</name>
    <dbReference type="NCBI Taxonomy" id="77044"/>
    <lineage>
        <taxon>Eukaryota</taxon>
        <taxon>Fungi</taxon>
        <taxon>Dikarya</taxon>
        <taxon>Ascomycota</taxon>
        <taxon>Pezizomycotina</taxon>
        <taxon>Sordariomycetes</taxon>
        <taxon>Xylariomycetidae</taxon>
        <taxon>Xylariales</taxon>
        <taxon>Xylariaceae</taxon>
        <taxon>Rosellinia</taxon>
    </lineage>
</organism>
<dbReference type="SMART" id="SM00825">
    <property type="entry name" value="PKS_KS"/>
    <property type="match status" value="1"/>
</dbReference>
<dbReference type="InterPro" id="IPR050091">
    <property type="entry name" value="PKS_NRPS_Biosynth_Enz"/>
</dbReference>
<dbReference type="AlphaFoldDB" id="A0A1S8A8K7"/>
<dbReference type="Pfam" id="PF02801">
    <property type="entry name" value="Ketoacyl-synt_C"/>
    <property type="match status" value="1"/>
</dbReference>
<evidence type="ECO:0000313" key="7">
    <source>
        <dbReference type="Proteomes" id="UP000054516"/>
    </source>
</evidence>
<evidence type="ECO:0000256" key="3">
    <source>
        <dbReference type="ARBA" id="ARBA00022679"/>
    </source>
</evidence>
<dbReference type="Proteomes" id="UP000054516">
    <property type="component" value="Unassembled WGS sequence"/>
</dbReference>
<evidence type="ECO:0000256" key="4">
    <source>
        <dbReference type="RuleBase" id="RU003694"/>
    </source>
</evidence>
<proteinExistence type="inferred from homology"/>
<dbReference type="InterPro" id="IPR014030">
    <property type="entry name" value="Ketoacyl_synth_N"/>
</dbReference>
<accession>A0A1S8A8K7</accession>
<comment type="similarity">
    <text evidence="4">Belongs to the thiolase-like superfamily. Beta-ketoacyl-ACP synthases family.</text>
</comment>
<dbReference type="PROSITE" id="PS00606">
    <property type="entry name" value="KS3_1"/>
    <property type="match status" value="1"/>
</dbReference>
<dbReference type="PANTHER" id="PTHR43775">
    <property type="entry name" value="FATTY ACID SYNTHASE"/>
    <property type="match status" value="1"/>
</dbReference>
<evidence type="ECO:0000256" key="2">
    <source>
        <dbReference type="ARBA" id="ARBA00022553"/>
    </source>
</evidence>
<dbReference type="InterPro" id="IPR014031">
    <property type="entry name" value="Ketoacyl_synth_C"/>
</dbReference>
<dbReference type="Gene3D" id="3.40.47.10">
    <property type="match status" value="1"/>
</dbReference>
<dbReference type="GO" id="GO:0044550">
    <property type="term" value="P:secondary metabolite biosynthetic process"/>
    <property type="evidence" value="ECO:0007669"/>
    <property type="project" value="TreeGrafter"/>
</dbReference>
<reference evidence="6" key="1">
    <citation type="submission" date="2016-03" db="EMBL/GenBank/DDBJ databases">
        <title>Draft genome sequence of Rosellinia necatrix.</title>
        <authorList>
            <person name="Kanematsu S."/>
        </authorList>
    </citation>
    <scope>NUCLEOTIDE SEQUENCE [LARGE SCALE GENOMIC DNA]</scope>
    <source>
        <strain evidence="6">W97</strain>
    </source>
</reference>
<name>A0A1S8A8K7_ROSNE</name>
<dbReference type="GO" id="GO:0006633">
    <property type="term" value="P:fatty acid biosynthetic process"/>
    <property type="evidence" value="ECO:0007669"/>
    <property type="project" value="InterPro"/>
</dbReference>
<dbReference type="GO" id="GO:0004312">
    <property type="term" value="F:fatty acid synthase activity"/>
    <property type="evidence" value="ECO:0007669"/>
    <property type="project" value="TreeGrafter"/>
</dbReference>
<dbReference type="CDD" id="cd00833">
    <property type="entry name" value="PKS"/>
    <property type="match status" value="1"/>
</dbReference>
<gene>
    <name evidence="6" type="ORF">SAMD00023353_2501210</name>
</gene>
<dbReference type="GO" id="GO:0004315">
    <property type="term" value="F:3-oxoacyl-[acyl-carrier-protein] synthase activity"/>
    <property type="evidence" value="ECO:0007669"/>
    <property type="project" value="InterPro"/>
</dbReference>
<feature type="domain" description="Ketosynthase family 3 (KS3)" evidence="5">
    <location>
        <begin position="1"/>
        <end position="362"/>
    </location>
</feature>
<evidence type="ECO:0000259" key="5">
    <source>
        <dbReference type="PROSITE" id="PS52004"/>
    </source>
</evidence>
<keyword evidence="1" id="KW-0596">Phosphopantetheine</keyword>
<protein>
    <submittedName>
        <fullName evidence="6">Putative AMP-binding enzyme</fullName>
    </submittedName>
</protein>
<keyword evidence="7" id="KW-1185">Reference proteome</keyword>
<keyword evidence="2" id="KW-0597">Phosphoprotein</keyword>
<evidence type="ECO:0000313" key="6">
    <source>
        <dbReference type="EMBL" id="GAW26255.1"/>
    </source>
</evidence>
<dbReference type="SUPFAM" id="SSF53901">
    <property type="entry name" value="Thiolase-like"/>
    <property type="match status" value="1"/>
</dbReference>
<dbReference type="PROSITE" id="PS52004">
    <property type="entry name" value="KS3_2"/>
    <property type="match status" value="1"/>
</dbReference>
<dbReference type="InterPro" id="IPR016039">
    <property type="entry name" value="Thiolase-like"/>
</dbReference>
<dbReference type="Pfam" id="PF00109">
    <property type="entry name" value="ketoacyl-synt"/>
    <property type="match status" value="1"/>
</dbReference>